<accession>A0AAV3Y1M0</accession>
<dbReference type="GO" id="GO:0000387">
    <property type="term" value="P:spliceosomal snRNP assembly"/>
    <property type="evidence" value="ECO:0007669"/>
    <property type="project" value="TreeGrafter"/>
</dbReference>
<feature type="repeat" description="WD" evidence="1">
    <location>
        <begin position="630"/>
        <end position="672"/>
    </location>
</feature>
<dbReference type="SUPFAM" id="SSF50978">
    <property type="entry name" value="WD40 repeat-like"/>
    <property type="match status" value="2"/>
</dbReference>
<sequence>MDDFILPTSPNWFLSAVSSGSEAGLYAFGSRSDVFVYDISAIDLPEKHAKSKASFSAMCLHPKLVAFYSEHTNKIIAVCLAPDPSQGICCSCQEDSIRVWEVRSLVTIQEIQQNESKAKFTCMSWSALDTDCVFAGTDKGLVLIWRLKSNIQCQYDCAREYICCISASCHSANVAAVGYRSGIAAIISFENAKAVTLHRLRGHDAEVYSLSWCPVKGEDLAASEHCPTGEGYLLATAGRRHLKVWSASRGKEVFHVKLNQGFSGGRDPSDPFVKKTWVDILWSKQMPYQIIFTGNQGDLFFINIHQNSQREPQRFCYDAINKHNRMIFNAVEAAGKICTFGLDRTIAVWDNKSKNGLVSWSSFAGHIFCARVSLLDPGRIAIGAGDNNIRIWNQNNASNPGEITHLFNGIRSKVTHVAWHPEKEGILAYGTDDGCVGVYHTLSSKAPLLSSTFHKNMVYVVCWAPILKAEDAENTQLQVYSVGDGTVLQHFIDQSKREAVNVMEAIDQVNGKAEKSFIISELSWRQDYTVFGIGRMDGSVVVYDFPSLELLCHVEIQAKLINCLRWHPQETAQSPGGSPCSGLVAFGGNDCFISIVDLAGVKEIGVGMPASFAKESGQKPLHITQDDGRLQGNCMRITDLCWSPHQDGLLVSVGYSGVAIVWNVRTSEQLASYKHDVGRLLTVVWSHLDPDFIMTGGTDGTFRKWRVSAQPRALQESVKKKKKKKALYKLQTATAVTEDGGATGESASTTEIRELQELLKFKERQLLAQIKSTHTPMEPNTIIIIFWFGLAAYVETVHNKVIYGFRAKPPVGRARTRNRRVPADPRAGSLSTVPHRPVHTRS</sequence>
<name>A0AAV3Y1M0_9GAST</name>
<evidence type="ECO:0000313" key="4">
    <source>
        <dbReference type="EMBL" id="GFN76532.1"/>
    </source>
</evidence>
<keyword evidence="1" id="KW-0853">WD repeat</keyword>
<evidence type="ECO:0000256" key="1">
    <source>
        <dbReference type="PROSITE-ProRule" id="PRU00221"/>
    </source>
</evidence>
<keyword evidence="5" id="KW-1185">Reference proteome</keyword>
<dbReference type="GO" id="GO:0003730">
    <property type="term" value="F:mRNA 3'-UTR binding"/>
    <property type="evidence" value="ECO:0007669"/>
    <property type="project" value="TreeGrafter"/>
</dbReference>
<dbReference type="Proteomes" id="UP000735302">
    <property type="component" value="Unassembled WGS sequence"/>
</dbReference>
<gene>
    <name evidence="4" type="ORF">PoB_000303800</name>
</gene>
<dbReference type="AlphaFoldDB" id="A0AAV3Y1M0"/>
<dbReference type="GO" id="GO:0032797">
    <property type="term" value="C:SMN complex"/>
    <property type="evidence" value="ECO:0007669"/>
    <property type="project" value="TreeGrafter"/>
</dbReference>
<feature type="region of interest" description="Disordered" evidence="2">
    <location>
        <begin position="813"/>
        <end position="842"/>
    </location>
</feature>
<dbReference type="PROSITE" id="PS50082">
    <property type="entry name" value="WD_REPEATS_2"/>
    <property type="match status" value="2"/>
</dbReference>
<dbReference type="SMART" id="SM00320">
    <property type="entry name" value="WD40"/>
    <property type="match status" value="10"/>
</dbReference>
<dbReference type="InterPro" id="IPR052640">
    <property type="entry name" value="Gemin-5"/>
</dbReference>
<evidence type="ECO:0000313" key="5">
    <source>
        <dbReference type="Proteomes" id="UP000735302"/>
    </source>
</evidence>
<dbReference type="InterPro" id="IPR015943">
    <property type="entry name" value="WD40/YVTN_repeat-like_dom_sf"/>
</dbReference>
<protein>
    <submittedName>
        <fullName evidence="4">Gem-associated protein 5-like</fullName>
    </submittedName>
</protein>
<dbReference type="PANTHER" id="PTHR46362">
    <property type="entry name" value="GEM-ASSOCIATED PROTEIN 5"/>
    <property type="match status" value="1"/>
</dbReference>
<dbReference type="GO" id="GO:0005634">
    <property type="term" value="C:nucleus"/>
    <property type="evidence" value="ECO:0007669"/>
    <property type="project" value="TreeGrafter"/>
</dbReference>
<proteinExistence type="predicted"/>
<evidence type="ECO:0000256" key="2">
    <source>
        <dbReference type="SAM" id="MobiDB-lite"/>
    </source>
</evidence>
<dbReference type="EMBL" id="BLXT01000403">
    <property type="protein sequence ID" value="GFN76532.1"/>
    <property type="molecule type" value="Genomic_DNA"/>
</dbReference>
<dbReference type="InterPro" id="IPR001680">
    <property type="entry name" value="WD40_rpt"/>
</dbReference>
<dbReference type="Pfam" id="PF23775">
    <property type="entry name" value="Beta-prop_RIG_2nd"/>
    <property type="match status" value="1"/>
</dbReference>
<feature type="domain" description="Gem-associated protein 5 second beta-propeller" evidence="3">
    <location>
        <begin position="376"/>
        <end position="697"/>
    </location>
</feature>
<feature type="repeat" description="WD" evidence="1">
    <location>
        <begin position="68"/>
        <end position="110"/>
    </location>
</feature>
<comment type="caution">
    <text evidence="4">The sequence shown here is derived from an EMBL/GenBank/DDBJ whole genome shotgun (WGS) entry which is preliminary data.</text>
</comment>
<dbReference type="PANTHER" id="PTHR46362:SF1">
    <property type="entry name" value="GEM-ASSOCIATED PROTEIN 5"/>
    <property type="match status" value="1"/>
</dbReference>
<dbReference type="InterPro" id="IPR036322">
    <property type="entry name" value="WD40_repeat_dom_sf"/>
</dbReference>
<dbReference type="Gene3D" id="2.130.10.10">
    <property type="entry name" value="YVTN repeat-like/Quinoprotein amine dehydrogenase"/>
    <property type="match status" value="2"/>
</dbReference>
<evidence type="ECO:0000259" key="3">
    <source>
        <dbReference type="Pfam" id="PF23775"/>
    </source>
</evidence>
<dbReference type="InterPro" id="IPR056424">
    <property type="entry name" value="Beta-prop_GEMI5_2nd"/>
</dbReference>
<reference evidence="4 5" key="1">
    <citation type="journal article" date="2021" name="Elife">
        <title>Chloroplast acquisition without the gene transfer in kleptoplastic sea slugs, Plakobranchus ocellatus.</title>
        <authorList>
            <person name="Maeda T."/>
            <person name="Takahashi S."/>
            <person name="Yoshida T."/>
            <person name="Shimamura S."/>
            <person name="Takaki Y."/>
            <person name="Nagai Y."/>
            <person name="Toyoda A."/>
            <person name="Suzuki Y."/>
            <person name="Arimoto A."/>
            <person name="Ishii H."/>
            <person name="Satoh N."/>
            <person name="Nishiyama T."/>
            <person name="Hasebe M."/>
            <person name="Maruyama T."/>
            <person name="Minagawa J."/>
            <person name="Obokata J."/>
            <person name="Shigenobu S."/>
        </authorList>
    </citation>
    <scope>NUCLEOTIDE SEQUENCE [LARGE SCALE GENOMIC DNA]</scope>
</reference>
<organism evidence="4 5">
    <name type="scientific">Plakobranchus ocellatus</name>
    <dbReference type="NCBI Taxonomy" id="259542"/>
    <lineage>
        <taxon>Eukaryota</taxon>
        <taxon>Metazoa</taxon>
        <taxon>Spiralia</taxon>
        <taxon>Lophotrochozoa</taxon>
        <taxon>Mollusca</taxon>
        <taxon>Gastropoda</taxon>
        <taxon>Heterobranchia</taxon>
        <taxon>Euthyneura</taxon>
        <taxon>Panpulmonata</taxon>
        <taxon>Sacoglossa</taxon>
        <taxon>Placobranchoidea</taxon>
        <taxon>Plakobranchidae</taxon>
        <taxon>Plakobranchus</taxon>
    </lineage>
</organism>